<dbReference type="GO" id="GO:0016747">
    <property type="term" value="F:acyltransferase activity, transferring groups other than amino-acyl groups"/>
    <property type="evidence" value="ECO:0007669"/>
    <property type="project" value="InterPro"/>
</dbReference>
<feature type="domain" description="N-acetyltransferase" evidence="1">
    <location>
        <begin position="2"/>
        <end position="156"/>
    </location>
</feature>
<dbReference type="SUPFAM" id="SSF55729">
    <property type="entry name" value="Acyl-CoA N-acyltransferases (Nat)"/>
    <property type="match status" value="1"/>
</dbReference>
<reference evidence="2 3" key="1">
    <citation type="submission" date="2017-09" db="EMBL/GenBank/DDBJ databases">
        <title>Evaluation of Pacific Biosciences Sequencing Technology to Finishing C. thermocellum Genome Sequences.</title>
        <authorList>
            <person name="Brown S."/>
        </authorList>
    </citation>
    <scope>NUCLEOTIDE SEQUENCE [LARGE SCALE GENOMIC DNA]</scope>
    <source>
        <strain evidence="2 3">AD2</strain>
    </source>
</reference>
<evidence type="ECO:0000313" key="2">
    <source>
        <dbReference type="EMBL" id="PFH02077.1"/>
    </source>
</evidence>
<protein>
    <submittedName>
        <fullName evidence="2">RimJ/RimL family protein N-acetyltransferase</fullName>
    </submittedName>
</protein>
<dbReference type="Pfam" id="PF00583">
    <property type="entry name" value="Acetyltransf_1"/>
    <property type="match status" value="1"/>
</dbReference>
<proteinExistence type="predicted"/>
<sequence length="157" mass="18035">MIVLRDVAGSDESMYQALQSDLDLTDYLSRFCPYNSSVANYDTSKVCWFIIEEDTNCIGSIWLERDAQEPDTVILGIFISGKNSRGRGIGSYAIKEAIRISKQRMPFRYVRLNVRRNNLRAIRCYEKCGFKVCGEGQKNAKNGAIIDYYRMIMKVED</sequence>
<dbReference type="RefSeq" id="WP_003519227.1">
    <property type="nucleotide sequence ID" value="NZ_CP013828.1"/>
</dbReference>
<dbReference type="InterPro" id="IPR000182">
    <property type="entry name" value="GNAT_dom"/>
</dbReference>
<dbReference type="CDD" id="cd04301">
    <property type="entry name" value="NAT_SF"/>
    <property type="match status" value="1"/>
</dbReference>
<dbReference type="Proteomes" id="UP000223596">
    <property type="component" value="Unassembled WGS sequence"/>
</dbReference>
<dbReference type="InterPro" id="IPR016181">
    <property type="entry name" value="Acyl_CoA_acyltransferase"/>
</dbReference>
<comment type="caution">
    <text evidence="2">The sequence shown here is derived from an EMBL/GenBank/DDBJ whole genome shotgun (WGS) entry which is preliminary data.</text>
</comment>
<name>A0AB36TDV4_ACETH</name>
<dbReference type="EMBL" id="PDBW01000001">
    <property type="protein sequence ID" value="PFH02077.1"/>
    <property type="molecule type" value="Genomic_DNA"/>
</dbReference>
<dbReference type="PANTHER" id="PTHR43415:SF3">
    <property type="entry name" value="GNAT-FAMILY ACETYLTRANSFERASE"/>
    <property type="match status" value="1"/>
</dbReference>
<dbReference type="PROSITE" id="PS51186">
    <property type="entry name" value="GNAT"/>
    <property type="match status" value="1"/>
</dbReference>
<accession>A0AB36TDV4</accession>
<dbReference type="AlphaFoldDB" id="A0AB36TDV4"/>
<organism evidence="2 3">
    <name type="scientific">Acetivibrio thermocellus AD2</name>
    <dbReference type="NCBI Taxonomy" id="1138384"/>
    <lineage>
        <taxon>Bacteria</taxon>
        <taxon>Bacillati</taxon>
        <taxon>Bacillota</taxon>
        <taxon>Clostridia</taxon>
        <taxon>Eubacteriales</taxon>
        <taxon>Oscillospiraceae</taxon>
        <taxon>Acetivibrio</taxon>
    </lineage>
</organism>
<evidence type="ECO:0000313" key="3">
    <source>
        <dbReference type="Proteomes" id="UP000223596"/>
    </source>
</evidence>
<dbReference type="PANTHER" id="PTHR43415">
    <property type="entry name" value="SPERMIDINE N(1)-ACETYLTRANSFERASE"/>
    <property type="match status" value="1"/>
</dbReference>
<gene>
    <name evidence="2" type="ORF">M972_11840</name>
</gene>
<dbReference type="Gene3D" id="3.40.630.30">
    <property type="match status" value="1"/>
</dbReference>
<evidence type="ECO:0000259" key="1">
    <source>
        <dbReference type="PROSITE" id="PS51186"/>
    </source>
</evidence>